<feature type="region of interest" description="Disordered" evidence="1">
    <location>
        <begin position="264"/>
        <end position="355"/>
    </location>
</feature>
<protein>
    <submittedName>
        <fullName evidence="3">Uncharacterized protein</fullName>
    </submittedName>
</protein>
<dbReference type="Proteomes" id="UP000225740">
    <property type="component" value="Unassembled WGS sequence"/>
</dbReference>
<dbReference type="RefSeq" id="WP_099262576.1">
    <property type="nucleotide sequence ID" value="NZ_NIZW01000017.1"/>
</dbReference>
<evidence type="ECO:0000313" key="3">
    <source>
        <dbReference type="EMBL" id="PHQ33469.1"/>
    </source>
</evidence>
<evidence type="ECO:0000256" key="2">
    <source>
        <dbReference type="SAM" id="Phobius"/>
    </source>
</evidence>
<keyword evidence="2" id="KW-1133">Transmembrane helix</keyword>
<proteinExistence type="predicted"/>
<comment type="caution">
    <text evidence="3">The sequence shown here is derived from an EMBL/GenBank/DDBJ whole genome shotgun (WGS) entry which is preliminary data.</text>
</comment>
<accession>A0A2G1W466</accession>
<keyword evidence="2" id="KW-0472">Membrane</keyword>
<keyword evidence="4" id="KW-1185">Reference proteome</keyword>
<dbReference type="EMBL" id="NIZW01000017">
    <property type="protein sequence ID" value="PHQ33469.1"/>
    <property type="molecule type" value="Genomic_DNA"/>
</dbReference>
<name>A0A2G1W466_9BACT</name>
<organism evidence="3 4">
    <name type="scientific">Rhodopirellula bahusiensis</name>
    <dbReference type="NCBI Taxonomy" id="2014065"/>
    <lineage>
        <taxon>Bacteria</taxon>
        <taxon>Pseudomonadati</taxon>
        <taxon>Planctomycetota</taxon>
        <taxon>Planctomycetia</taxon>
        <taxon>Pirellulales</taxon>
        <taxon>Pirellulaceae</taxon>
        <taxon>Rhodopirellula</taxon>
    </lineage>
</organism>
<dbReference type="AlphaFoldDB" id="A0A2G1W466"/>
<dbReference type="OrthoDB" id="274988at2"/>
<dbReference type="GeneID" id="90610453"/>
<reference evidence="3 4" key="1">
    <citation type="submission" date="2017-06" db="EMBL/GenBank/DDBJ databases">
        <title>Description of Rhodopirellula bahusiensis sp. nov.</title>
        <authorList>
            <person name="Kizina J."/>
            <person name="Harder J."/>
        </authorList>
    </citation>
    <scope>NUCLEOTIDE SEQUENCE [LARGE SCALE GENOMIC DNA]</scope>
    <source>
        <strain evidence="3 4">SWK21</strain>
    </source>
</reference>
<evidence type="ECO:0000256" key="1">
    <source>
        <dbReference type="SAM" id="MobiDB-lite"/>
    </source>
</evidence>
<feature type="transmembrane region" description="Helical" evidence="2">
    <location>
        <begin position="24"/>
        <end position="49"/>
    </location>
</feature>
<sequence length="355" mass="39830">MSHSQSHRSEPANAEKSSRSSLRFWGRFVAAVLGVALIVGGAASYWAVWQSRQVPEFYKRAFNQSDQAMQVARNQLQHDVQQLQSDLLRRGSWNASFSEDEINAWLSDQLPERFDRLSKRGVREPAIAIEDGQILAAVRYQSSRWDTVVSCRLSVEMTEEPNLLAIHLSDLKAGALPLPLEPFVRRISREAALGDLDIRWDFTEDGPIALVHIPQEDPHYAFAPLIIELVNLTAGRLRLSGQAGQLAQDYYSPRGPLHRFVSFRKQSQPSSEPEQENSDPQNKATDGKSAAVTESLEQSSDQESVATNRSFEQRRADSRASGTKASGQRWMVRKPSQATPAILRTRSDDSLSQYQ</sequence>
<evidence type="ECO:0000313" key="4">
    <source>
        <dbReference type="Proteomes" id="UP000225740"/>
    </source>
</evidence>
<gene>
    <name evidence="3" type="ORF">CEE69_20860</name>
</gene>
<keyword evidence="2" id="KW-0812">Transmembrane</keyword>
<feature type="compositionally biased region" description="Polar residues" evidence="1">
    <location>
        <begin position="295"/>
        <end position="310"/>
    </location>
</feature>